<name>A2XWV0_ORYSI</name>
<evidence type="ECO:0000313" key="2">
    <source>
        <dbReference type="EMBL" id="EAY95310.1"/>
    </source>
</evidence>
<keyword evidence="3" id="KW-1185">Reference proteome</keyword>
<organism evidence="2 3">
    <name type="scientific">Oryza sativa subsp. indica</name>
    <name type="common">Rice</name>
    <dbReference type="NCBI Taxonomy" id="39946"/>
    <lineage>
        <taxon>Eukaryota</taxon>
        <taxon>Viridiplantae</taxon>
        <taxon>Streptophyta</taxon>
        <taxon>Embryophyta</taxon>
        <taxon>Tracheophyta</taxon>
        <taxon>Spermatophyta</taxon>
        <taxon>Magnoliopsida</taxon>
        <taxon>Liliopsida</taxon>
        <taxon>Poales</taxon>
        <taxon>Poaceae</taxon>
        <taxon>BOP clade</taxon>
        <taxon>Oryzoideae</taxon>
        <taxon>Oryzeae</taxon>
        <taxon>Oryzinae</taxon>
        <taxon>Oryza</taxon>
        <taxon>Oryza sativa</taxon>
    </lineage>
</organism>
<evidence type="ECO:0000256" key="1">
    <source>
        <dbReference type="SAM" id="MobiDB-lite"/>
    </source>
</evidence>
<proteinExistence type="predicted"/>
<dbReference type="HOGENOM" id="CLU_1177055_0_0_1"/>
<evidence type="ECO:0000313" key="3">
    <source>
        <dbReference type="Proteomes" id="UP000007015"/>
    </source>
</evidence>
<feature type="region of interest" description="Disordered" evidence="1">
    <location>
        <begin position="132"/>
        <end position="163"/>
    </location>
</feature>
<accession>A2XWV0</accession>
<dbReference type="AlphaFoldDB" id="A2XWV0"/>
<sequence length="236" mass="24248">MRLRLLRQEGRDLAVVCRLPDRGGGGWLWPRAAALAPLALGKLEDEDPAAGGAGGVPAQPLVDAGGVERVAALGEHAHGVAVLEVGEADGALGLLPLLRRRLLLLLPLAAASGGDVLDGGDRAEHGLLEALVGGGRVGPPPPRREHAQRATRPMPSTQMSAQRSDARMMTMSLSSAMEPPSTGGAAVPGCSRSFLAAMSCIVFLSSSLGGGKDGWRAGSGSRAYRWDAGREGDKCV</sequence>
<reference evidence="2 3" key="1">
    <citation type="journal article" date="2005" name="PLoS Biol.">
        <title>The genomes of Oryza sativa: a history of duplications.</title>
        <authorList>
            <person name="Yu J."/>
            <person name="Wang J."/>
            <person name="Lin W."/>
            <person name="Li S."/>
            <person name="Li H."/>
            <person name="Zhou J."/>
            <person name="Ni P."/>
            <person name="Dong W."/>
            <person name="Hu S."/>
            <person name="Zeng C."/>
            <person name="Zhang J."/>
            <person name="Zhang Y."/>
            <person name="Li R."/>
            <person name="Xu Z."/>
            <person name="Li S."/>
            <person name="Li X."/>
            <person name="Zheng H."/>
            <person name="Cong L."/>
            <person name="Lin L."/>
            <person name="Yin J."/>
            <person name="Geng J."/>
            <person name="Li G."/>
            <person name="Shi J."/>
            <person name="Liu J."/>
            <person name="Lv H."/>
            <person name="Li J."/>
            <person name="Wang J."/>
            <person name="Deng Y."/>
            <person name="Ran L."/>
            <person name="Shi X."/>
            <person name="Wang X."/>
            <person name="Wu Q."/>
            <person name="Li C."/>
            <person name="Ren X."/>
            <person name="Wang J."/>
            <person name="Wang X."/>
            <person name="Li D."/>
            <person name="Liu D."/>
            <person name="Zhang X."/>
            <person name="Ji Z."/>
            <person name="Zhao W."/>
            <person name="Sun Y."/>
            <person name="Zhang Z."/>
            <person name="Bao J."/>
            <person name="Han Y."/>
            <person name="Dong L."/>
            <person name="Ji J."/>
            <person name="Chen P."/>
            <person name="Wu S."/>
            <person name="Liu J."/>
            <person name="Xiao Y."/>
            <person name="Bu D."/>
            <person name="Tan J."/>
            <person name="Yang L."/>
            <person name="Ye C."/>
            <person name="Zhang J."/>
            <person name="Xu J."/>
            <person name="Zhou Y."/>
            <person name="Yu Y."/>
            <person name="Zhang B."/>
            <person name="Zhuang S."/>
            <person name="Wei H."/>
            <person name="Liu B."/>
            <person name="Lei M."/>
            <person name="Yu H."/>
            <person name="Li Y."/>
            <person name="Xu H."/>
            <person name="Wei S."/>
            <person name="He X."/>
            <person name="Fang L."/>
            <person name="Zhang Z."/>
            <person name="Zhang Y."/>
            <person name="Huang X."/>
            <person name="Su Z."/>
            <person name="Tong W."/>
            <person name="Li J."/>
            <person name="Tong Z."/>
            <person name="Li S."/>
            <person name="Ye J."/>
            <person name="Wang L."/>
            <person name="Fang L."/>
            <person name="Lei T."/>
            <person name="Chen C."/>
            <person name="Chen H."/>
            <person name="Xu Z."/>
            <person name="Li H."/>
            <person name="Huang H."/>
            <person name="Zhang F."/>
            <person name="Xu H."/>
            <person name="Li N."/>
            <person name="Zhao C."/>
            <person name="Li S."/>
            <person name="Dong L."/>
            <person name="Huang Y."/>
            <person name="Li L."/>
            <person name="Xi Y."/>
            <person name="Qi Q."/>
            <person name="Li W."/>
            <person name="Zhang B."/>
            <person name="Hu W."/>
            <person name="Zhang Y."/>
            <person name="Tian X."/>
            <person name="Jiao Y."/>
            <person name="Liang X."/>
            <person name="Jin J."/>
            <person name="Gao L."/>
            <person name="Zheng W."/>
            <person name="Hao B."/>
            <person name="Liu S."/>
            <person name="Wang W."/>
            <person name="Yuan L."/>
            <person name="Cao M."/>
            <person name="McDermott J."/>
            <person name="Samudrala R."/>
            <person name="Wang J."/>
            <person name="Wong G.K."/>
            <person name="Yang H."/>
        </authorList>
    </citation>
    <scope>NUCLEOTIDE SEQUENCE [LARGE SCALE GENOMIC DNA]</scope>
    <source>
        <strain evidence="3">cv. 93-11</strain>
    </source>
</reference>
<gene>
    <name evidence="2" type="ORF">OsI_17135</name>
</gene>
<dbReference type="EMBL" id="CM000129">
    <property type="protein sequence ID" value="EAY95310.1"/>
    <property type="molecule type" value="Genomic_DNA"/>
</dbReference>
<dbReference type="Gramene" id="BGIOSGA016996-TA">
    <property type="protein sequence ID" value="BGIOSGA016996-PA"/>
    <property type="gene ID" value="BGIOSGA016996"/>
</dbReference>
<dbReference type="Proteomes" id="UP000007015">
    <property type="component" value="Chromosome 4"/>
</dbReference>
<feature type="compositionally biased region" description="Polar residues" evidence="1">
    <location>
        <begin position="154"/>
        <end position="163"/>
    </location>
</feature>
<protein>
    <submittedName>
        <fullName evidence="2">Uncharacterized protein</fullName>
    </submittedName>
</protein>